<accession>A0A4R7FXC9</accession>
<dbReference type="EC" id="3.5.1.88" evidence="6"/>
<dbReference type="SUPFAM" id="SSF56420">
    <property type="entry name" value="Peptide deformylase"/>
    <property type="match status" value="1"/>
</dbReference>
<organism evidence="8 9">
    <name type="scientific">Nesterenkonia aurantiaca</name>
    <dbReference type="NCBI Taxonomy" id="1436010"/>
    <lineage>
        <taxon>Bacteria</taxon>
        <taxon>Bacillati</taxon>
        <taxon>Actinomycetota</taxon>
        <taxon>Actinomycetes</taxon>
        <taxon>Micrococcales</taxon>
        <taxon>Micrococcaceae</taxon>
        <taxon>Nesterenkonia</taxon>
    </lineage>
</organism>
<feature type="region of interest" description="Disordered" evidence="7">
    <location>
        <begin position="207"/>
        <end position="271"/>
    </location>
</feature>
<gene>
    <name evidence="6" type="primary">def</name>
    <name evidence="8" type="ORF">EV640_11062</name>
</gene>
<dbReference type="Proteomes" id="UP000294506">
    <property type="component" value="Unassembled WGS sequence"/>
</dbReference>
<dbReference type="NCBIfam" id="TIGR00079">
    <property type="entry name" value="pept_deformyl"/>
    <property type="match status" value="1"/>
</dbReference>
<keyword evidence="3 6" id="KW-0378">Hydrolase</keyword>
<protein>
    <recommendedName>
        <fullName evidence="6">Peptide deformylase</fullName>
        <shortName evidence="6">PDF</shortName>
        <ecNumber evidence="6">3.5.1.88</ecNumber>
    </recommendedName>
    <alternativeName>
        <fullName evidence="6">Polypeptide deformylase</fullName>
    </alternativeName>
</protein>
<feature type="binding site" evidence="6">
    <location>
        <position position="178"/>
    </location>
    <ligand>
        <name>Fe cation</name>
        <dbReference type="ChEBI" id="CHEBI:24875"/>
    </ligand>
</feature>
<name>A0A4R7FXC9_9MICC</name>
<dbReference type="InterPro" id="IPR023635">
    <property type="entry name" value="Peptide_deformylase"/>
</dbReference>
<feature type="binding site" evidence="6">
    <location>
        <position position="132"/>
    </location>
    <ligand>
        <name>Fe cation</name>
        <dbReference type="ChEBI" id="CHEBI:24875"/>
    </ligand>
</feature>
<reference evidence="8 9" key="1">
    <citation type="submission" date="2019-03" db="EMBL/GenBank/DDBJ databases">
        <title>Genomic Encyclopedia of Type Strains, Phase III (KMG-III): the genomes of soil and plant-associated and newly described type strains.</title>
        <authorList>
            <person name="Whitman W."/>
        </authorList>
    </citation>
    <scope>NUCLEOTIDE SEQUENCE [LARGE SCALE GENOMIC DNA]</scope>
    <source>
        <strain evidence="8 9">DSM 27373</strain>
    </source>
</reference>
<evidence type="ECO:0000256" key="4">
    <source>
        <dbReference type="ARBA" id="ARBA00022917"/>
    </source>
</evidence>
<keyword evidence="4 6" id="KW-0648">Protein biosynthesis</keyword>
<comment type="similarity">
    <text evidence="1 6">Belongs to the polypeptide deformylase family.</text>
</comment>
<evidence type="ECO:0000256" key="3">
    <source>
        <dbReference type="ARBA" id="ARBA00022801"/>
    </source>
</evidence>
<dbReference type="PANTHER" id="PTHR10458">
    <property type="entry name" value="PEPTIDE DEFORMYLASE"/>
    <property type="match status" value="1"/>
</dbReference>
<dbReference type="GO" id="GO:0042586">
    <property type="term" value="F:peptide deformylase activity"/>
    <property type="evidence" value="ECO:0007669"/>
    <property type="project" value="UniProtKB-UniRule"/>
</dbReference>
<feature type="active site" evidence="6">
    <location>
        <position position="175"/>
    </location>
</feature>
<evidence type="ECO:0000256" key="7">
    <source>
        <dbReference type="SAM" id="MobiDB-lite"/>
    </source>
</evidence>
<evidence type="ECO:0000256" key="1">
    <source>
        <dbReference type="ARBA" id="ARBA00010759"/>
    </source>
</evidence>
<comment type="function">
    <text evidence="6">Removes the formyl group from the N-terminal Met of newly synthesized proteins. Requires at least a dipeptide for an efficient rate of reaction. N-terminal L-methionine is a prerequisite for activity but the enzyme has broad specificity at other positions.</text>
</comment>
<dbReference type="Pfam" id="PF01327">
    <property type="entry name" value="Pep_deformylase"/>
    <property type="match status" value="1"/>
</dbReference>
<comment type="catalytic activity">
    <reaction evidence="6">
        <text>N-terminal N-formyl-L-methionyl-[peptide] + H2O = N-terminal L-methionyl-[peptide] + formate</text>
        <dbReference type="Rhea" id="RHEA:24420"/>
        <dbReference type="Rhea" id="RHEA-COMP:10639"/>
        <dbReference type="Rhea" id="RHEA-COMP:10640"/>
        <dbReference type="ChEBI" id="CHEBI:15377"/>
        <dbReference type="ChEBI" id="CHEBI:15740"/>
        <dbReference type="ChEBI" id="CHEBI:49298"/>
        <dbReference type="ChEBI" id="CHEBI:64731"/>
        <dbReference type="EC" id="3.5.1.88"/>
    </reaction>
</comment>
<dbReference type="Gene3D" id="3.90.45.10">
    <property type="entry name" value="Peptide deformylase"/>
    <property type="match status" value="1"/>
</dbReference>
<comment type="caution">
    <text evidence="8">The sequence shown here is derived from an EMBL/GenBank/DDBJ whole genome shotgun (WGS) entry which is preliminary data.</text>
</comment>
<feature type="binding site" evidence="6">
    <location>
        <position position="174"/>
    </location>
    <ligand>
        <name>Fe cation</name>
        <dbReference type="ChEBI" id="CHEBI:24875"/>
    </ligand>
</feature>
<dbReference type="GO" id="GO:0046872">
    <property type="term" value="F:metal ion binding"/>
    <property type="evidence" value="ECO:0007669"/>
    <property type="project" value="UniProtKB-KW"/>
</dbReference>
<dbReference type="CDD" id="cd00487">
    <property type="entry name" value="Pep_deformylase"/>
    <property type="match status" value="1"/>
</dbReference>
<keyword evidence="2 6" id="KW-0479">Metal-binding</keyword>
<dbReference type="EMBL" id="SOAN01000010">
    <property type="protein sequence ID" value="TDS83408.1"/>
    <property type="molecule type" value="Genomic_DNA"/>
</dbReference>
<evidence type="ECO:0000256" key="5">
    <source>
        <dbReference type="ARBA" id="ARBA00023004"/>
    </source>
</evidence>
<dbReference type="AlphaFoldDB" id="A0A4R7FXC9"/>
<dbReference type="PRINTS" id="PR01576">
    <property type="entry name" value="PDEFORMYLASE"/>
</dbReference>
<evidence type="ECO:0000256" key="6">
    <source>
        <dbReference type="HAMAP-Rule" id="MF_00163"/>
    </source>
</evidence>
<evidence type="ECO:0000313" key="9">
    <source>
        <dbReference type="Proteomes" id="UP000294506"/>
    </source>
</evidence>
<evidence type="ECO:0000256" key="2">
    <source>
        <dbReference type="ARBA" id="ARBA00022723"/>
    </source>
</evidence>
<feature type="compositionally biased region" description="Acidic residues" evidence="7">
    <location>
        <begin position="225"/>
        <end position="242"/>
    </location>
</feature>
<keyword evidence="9" id="KW-1185">Reference proteome</keyword>
<sequence length="271" mass="30050">MSIDSRRAFLYPGAGRGGPRLSAHEVMRRILAMTIRPITIHGEPVLHRRAQEVERIDDSIRELVADMIETQDAAHGVGLAAPQVGVGLRIFTYSFADSGDQPSRAVIINPRLRLIGKVSKESADPEEESEGCLSAPGYNYPLKRSEHVEITGLDLRGEPLRFEATGWFARILQHEYDHLDGYLYVNRLDPKWARRWKKAVKKEGWNQPGLTWLPGVDPDPFGHDEPEDLAEPEGLVEPENLAEPEGLVEHDGAGQSKGTGSAERGFSSYPG</sequence>
<dbReference type="PANTHER" id="PTHR10458:SF2">
    <property type="entry name" value="PEPTIDE DEFORMYLASE, MITOCHONDRIAL"/>
    <property type="match status" value="1"/>
</dbReference>
<dbReference type="NCBIfam" id="NF001159">
    <property type="entry name" value="PRK00150.1-3"/>
    <property type="match status" value="1"/>
</dbReference>
<evidence type="ECO:0000313" key="8">
    <source>
        <dbReference type="EMBL" id="TDS83408.1"/>
    </source>
</evidence>
<dbReference type="HAMAP" id="MF_00163">
    <property type="entry name" value="Pep_deformylase"/>
    <property type="match status" value="1"/>
</dbReference>
<dbReference type="GO" id="GO:0006412">
    <property type="term" value="P:translation"/>
    <property type="evidence" value="ECO:0007669"/>
    <property type="project" value="UniProtKB-UniRule"/>
</dbReference>
<dbReference type="InterPro" id="IPR036821">
    <property type="entry name" value="Peptide_deformylase_sf"/>
</dbReference>
<keyword evidence="5 6" id="KW-0408">Iron</keyword>
<proteinExistence type="inferred from homology"/>
<comment type="cofactor">
    <cofactor evidence="6">
        <name>Fe(2+)</name>
        <dbReference type="ChEBI" id="CHEBI:29033"/>
    </cofactor>
    <text evidence="6">Binds 1 Fe(2+) ion.</text>
</comment>